<proteinExistence type="predicted"/>
<evidence type="ECO:0000313" key="1">
    <source>
        <dbReference type="EMBL" id="MOY35816.1"/>
    </source>
</evidence>
<dbReference type="AlphaFoldDB" id="A0A4D5RFV6"/>
<sequence length="113" mass="12667">MRGERGSAFFLFYPLCYGRNGTVYWGGGQTVTPQAVNLTTTRMGTTNTMTQRSADITERGISVRLEFVFSGEGEEGLFRFHYGLHEQCSMHDPSSAQKPKWVKLAFSEDRSGT</sequence>
<name>A0A4D5RFV6_IXOSC</name>
<protein>
    <submittedName>
        <fullName evidence="1">Uncharacterized protein</fullName>
    </submittedName>
</protein>
<dbReference type="EMBL" id="GHJT01001845">
    <property type="protein sequence ID" value="MOY35816.1"/>
    <property type="molecule type" value="Transcribed_RNA"/>
</dbReference>
<reference evidence="1" key="1">
    <citation type="submission" date="2019-04" db="EMBL/GenBank/DDBJ databases">
        <title>An insight into the mialome of Ixodes scapularis.</title>
        <authorList>
            <person name="Ribeiro J.M."/>
            <person name="Mather T.N."/>
            <person name="Karim S."/>
        </authorList>
    </citation>
    <scope>NUCLEOTIDE SEQUENCE</scope>
</reference>
<accession>A0A4D5RFV6</accession>
<organism evidence="1">
    <name type="scientific">Ixodes scapularis</name>
    <name type="common">Black-legged tick</name>
    <name type="synonym">Deer tick</name>
    <dbReference type="NCBI Taxonomy" id="6945"/>
    <lineage>
        <taxon>Eukaryota</taxon>
        <taxon>Metazoa</taxon>
        <taxon>Ecdysozoa</taxon>
        <taxon>Arthropoda</taxon>
        <taxon>Chelicerata</taxon>
        <taxon>Arachnida</taxon>
        <taxon>Acari</taxon>
        <taxon>Parasitiformes</taxon>
        <taxon>Ixodida</taxon>
        <taxon>Ixodoidea</taxon>
        <taxon>Ixodidae</taxon>
        <taxon>Ixodinae</taxon>
        <taxon>Ixodes</taxon>
    </lineage>
</organism>